<evidence type="ECO:0000313" key="2">
    <source>
        <dbReference type="EMBL" id="KAK3498794.1"/>
    </source>
</evidence>
<proteinExistence type="predicted"/>
<organism evidence="2 3">
    <name type="scientific">Neurospora hispaniola</name>
    <dbReference type="NCBI Taxonomy" id="588809"/>
    <lineage>
        <taxon>Eukaryota</taxon>
        <taxon>Fungi</taxon>
        <taxon>Dikarya</taxon>
        <taxon>Ascomycota</taxon>
        <taxon>Pezizomycotina</taxon>
        <taxon>Sordariomycetes</taxon>
        <taxon>Sordariomycetidae</taxon>
        <taxon>Sordariales</taxon>
        <taxon>Sordariaceae</taxon>
        <taxon>Neurospora</taxon>
    </lineage>
</organism>
<dbReference type="RefSeq" id="XP_062696427.1">
    <property type="nucleotide sequence ID" value="XM_062832988.1"/>
</dbReference>
<comment type="caution">
    <text evidence="2">The sequence shown here is derived from an EMBL/GenBank/DDBJ whole genome shotgun (WGS) entry which is preliminary data.</text>
</comment>
<dbReference type="Proteomes" id="UP001285908">
    <property type="component" value="Unassembled WGS sequence"/>
</dbReference>
<feature type="region of interest" description="Disordered" evidence="1">
    <location>
        <begin position="23"/>
        <end position="90"/>
    </location>
</feature>
<protein>
    <submittedName>
        <fullName evidence="2">Uncharacterized protein</fullName>
    </submittedName>
</protein>
<evidence type="ECO:0000313" key="3">
    <source>
        <dbReference type="Proteomes" id="UP001285908"/>
    </source>
</evidence>
<sequence length="90" mass="9890">MLRIHPAHKKIRKVIVHTGNVCCNSGSRHNKGGRPCPSRTMSSTNSSHAPANRHADNHDQPQWPPPQQRRTPTPIQYQGGPGQPKGCTSI</sequence>
<dbReference type="EMBL" id="JAULSX010000001">
    <property type="protein sequence ID" value="KAK3498794.1"/>
    <property type="molecule type" value="Genomic_DNA"/>
</dbReference>
<evidence type="ECO:0000256" key="1">
    <source>
        <dbReference type="SAM" id="MobiDB-lite"/>
    </source>
</evidence>
<feature type="compositionally biased region" description="Low complexity" evidence="1">
    <location>
        <begin position="68"/>
        <end position="78"/>
    </location>
</feature>
<name>A0AAJ0IEB7_9PEZI</name>
<dbReference type="AlphaFoldDB" id="A0AAJ0IEB7"/>
<dbReference type="GeneID" id="87870610"/>
<keyword evidence="3" id="KW-1185">Reference proteome</keyword>
<accession>A0AAJ0IEB7</accession>
<gene>
    <name evidence="2" type="ORF">B0T23DRAFT_1756</name>
</gene>
<feature type="compositionally biased region" description="Polar residues" evidence="1">
    <location>
        <begin position="39"/>
        <end position="49"/>
    </location>
</feature>
<reference evidence="2 3" key="1">
    <citation type="journal article" date="2023" name="Mol. Phylogenet. Evol.">
        <title>Genome-scale phylogeny and comparative genomics of the fungal order Sordariales.</title>
        <authorList>
            <person name="Hensen N."/>
            <person name="Bonometti L."/>
            <person name="Westerberg I."/>
            <person name="Brannstrom I.O."/>
            <person name="Guillou S."/>
            <person name="Cros-Aarteil S."/>
            <person name="Calhoun S."/>
            <person name="Haridas S."/>
            <person name="Kuo A."/>
            <person name="Mondo S."/>
            <person name="Pangilinan J."/>
            <person name="Riley R."/>
            <person name="LaButti K."/>
            <person name="Andreopoulos B."/>
            <person name="Lipzen A."/>
            <person name="Chen C."/>
            <person name="Yan M."/>
            <person name="Daum C."/>
            <person name="Ng V."/>
            <person name="Clum A."/>
            <person name="Steindorff A."/>
            <person name="Ohm R.A."/>
            <person name="Martin F."/>
            <person name="Silar P."/>
            <person name="Natvig D.O."/>
            <person name="Lalanne C."/>
            <person name="Gautier V."/>
            <person name="Ament-Velasquez S.L."/>
            <person name="Kruys A."/>
            <person name="Hutchinson M.I."/>
            <person name="Powell A.J."/>
            <person name="Barry K."/>
            <person name="Miller A.N."/>
            <person name="Grigoriev I.V."/>
            <person name="Debuchy R."/>
            <person name="Gladieux P."/>
            <person name="Hiltunen Thoren M."/>
            <person name="Johannesson H."/>
        </authorList>
    </citation>
    <scope>NUCLEOTIDE SEQUENCE [LARGE SCALE GENOMIC DNA]</scope>
    <source>
        <strain evidence="2 3">FGSC 10403</strain>
    </source>
</reference>